<feature type="compositionally biased region" description="Low complexity" evidence="1">
    <location>
        <begin position="33"/>
        <end position="43"/>
    </location>
</feature>
<dbReference type="AlphaFoldDB" id="A0A1Q9C8T4"/>
<accession>A0A1Q9C8T4</accession>
<dbReference type="OrthoDB" id="10320611at2759"/>
<gene>
    <name evidence="2" type="ORF">AK812_SmicGene40390</name>
</gene>
<evidence type="ECO:0000313" key="2">
    <source>
        <dbReference type="EMBL" id="OLP79328.1"/>
    </source>
</evidence>
<keyword evidence="3" id="KW-1185">Reference proteome</keyword>
<reference evidence="2 3" key="1">
    <citation type="submission" date="2016-02" db="EMBL/GenBank/DDBJ databases">
        <title>Genome analysis of coral dinoflagellate symbionts highlights evolutionary adaptations to a symbiotic lifestyle.</title>
        <authorList>
            <person name="Aranda M."/>
            <person name="Li Y."/>
            <person name="Liew Y.J."/>
            <person name="Baumgarten S."/>
            <person name="Simakov O."/>
            <person name="Wilson M."/>
            <person name="Piel J."/>
            <person name="Ashoor H."/>
            <person name="Bougouffa S."/>
            <person name="Bajic V.B."/>
            <person name="Ryu T."/>
            <person name="Ravasi T."/>
            <person name="Bayer T."/>
            <person name="Micklem G."/>
            <person name="Kim H."/>
            <person name="Bhak J."/>
            <person name="Lajeunesse T.C."/>
            <person name="Voolstra C.R."/>
        </authorList>
    </citation>
    <scope>NUCLEOTIDE SEQUENCE [LARGE SCALE GENOMIC DNA]</scope>
    <source>
        <strain evidence="2 3">CCMP2467</strain>
    </source>
</reference>
<feature type="region of interest" description="Disordered" evidence="1">
    <location>
        <begin position="1"/>
        <end position="43"/>
    </location>
</feature>
<evidence type="ECO:0000313" key="3">
    <source>
        <dbReference type="Proteomes" id="UP000186817"/>
    </source>
</evidence>
<organism evidence="2 3">
    <name type="scientific">Symbiodinium microadriaticum</name>
    <name type="common">Dinoflagellate</name>
    <name type="synonym">Zooxanthella microadriatica</name>
    <dbReference type="NCBI Taxonomy" id="2951"/>
    <lineage>
        <taxon>Eukaryota</taxon>
        <taxon>Sar</taxon>
        <taxon>Alveolata</taxon>
        <taxon>Dinophyceae</taxon>
        <taxon>Suessiales</taxon>
        <taxon>Symbiodiniaceae</taxon>
        <taxon>Symbiodinium</taxon>
    </lineage>
</organism>
<sequence>MTLGIEAEEHSEDEPVRKCPAAKAQSKVKKAAPAKTTATKWAPKPKIKAEVAEVEAPPKRAKRSTFAGRRCPEGDIPKAGFLSMMETFAAMIAPKLVSPSQFEDAAVAFLGSEMNFLAARGFYRQVRAPVGLPGNCVRILRANFKRIYPTRFVKALLRLLPEACVQRSEFQVDMETPLVDLLLQAEWSSWDDAALVEPLRLF</sequence>
<dbReference type="EMBL" id="LSRX01001499">
    <property type="protein sequence ID" value="OLP79328.1"/>
    <property type="molecule type" value="Genomic_DNA"/>
</dbReference>
<proteinExistence type="predicted"/>
<name>A0A1Q9C8T4_SYMMI</name>
<evidence type="ECO:0000256" key="1">
    <source>
        <dbReference type="SAM" id="MobiDB-lite"/>
    </source>
</evidence>
<protein>
    <submittedName>
        <fullName evidence="2">Uncharacterized protein</fullName>
    </submittedName>
</protein>
<dbReference type="Proteomes" id="UP000186817">
    <property type="component" value="Unassembled WGS sequence"/>
</dbReference>
<comment type="caution">
    <text evidence="2">The sequence shown here is derived from an EMBL/GenBank/DDBJ whole genome shotgun (WGS) entry which is preliminary data.</text>
</comment>